<dbReference type="InterPro" id="IPR001680">
    <property type="entry name" value="WD40_rpt"/>
</dbReference>
<dbReference type="EMBL" id="JABMIG020000030">
    <property type="protein sequence ID" value="KAL3800829.1"/>
    <property type="molecule type" value="Genomic_DNA"/>
</dbReference>
<evidence type="ECO:0000313" key="3">
    <source>
        <dbReference type="EMBL" id="KAL3800829.1"/>
    </source>
</evidence>
<evidence type="ECO:0000313" key="4">
    <source>
        <dbReference type="Proteomes" id="UP001516023"/>
    </source>
</evidence>
<reference evidence="3 4" key="1">
    <citation type="journal article" date="2020" name="G3 (Bethesda)">
        <title>Improved Reference Genome for Cyclotella cryptica CCMP332, a Model for Cell Wall Morphogenesis, Salinity Adaptation, and Lipid Production in Diatoms (Bacillariophyta).</title>
        <authorList>
            <person name="Roberts W.R."/>
            <person name="Downey K.M."/>
            <person name="Ruck E.C."/>
            <person name="Traller J.C."/>
            <person name="Alverson A.J."/>
        </authorList>
    </citation>
    <scope>NUCLEOTIDE SEQUENCE [LARGE SCALE GENOMIC DNA]</scope>
    <source>
        <strain evidence="3 4">CCMP332</strain>
    </source>
</reference>
<dbReference type="SMART" id="SM00320">
    <property type="entry name" value="WD40"/>
    <property type="match status" value="5"/>
</dbReference>
<name>A0ABD3QK23_9STRA</name>
<dbReference type="Gene3D" id="2.130.10.10">
    <property type="entry name" value="YVTN repeat-like/Quinoprotein amine dehydrogenase"/>
    <property type="match status" value="2"/>
</dbReference>
<keyword evidence="4" id="KW-1185">Reference proteome</keyword>
<protein>
    <recommendedName>
        <fullName evidence="5">WD40 repeat-like protein</fullName>
    </recommendedName>
</protein>
<dbReference type="InterPro" id="IPR036322">
    <property type="entry name" value="WD40_repeat_dom_sf"/>
</dbReference>
<accession>A0ABD3QK23</accession>
<feature type="compositionally biased region" description="Polar residues" evidence="2">
    <location>
        <begin position="105"/>
        <end position="120"/>
    </location>
</feature>
<dbReference type="PANTHER" id="PTHR14773:SF2">
    <property type="entry name" value="(WILD MALAYSIAN BANANA) HYPOTHETICAL PROTEIN"/>
    <property type="match status" value="1"/>
</dbReference>
<feature type="compositionally biased region" description="Acidic residues" evidence="2">
    <location>
        <begin position="126"/>
        <end position="136"/>
    </location>
</feature>
<sequence length="666" mass="72238">MKRKQQSSLLNFFAKPQKSVASAAFNNADNHKHGKNKCDDGIATHDHDLNNAVVEQCSPHVDAKAKKSFDPPMIISPSATIEAPGVPDGSSDETTEHDHKGASAYFSSSDAPPATIENTPSNESDSGSESDSDESSADTPKKSEYELFRERNIARNNARLKSLGLLTEVHDNTLQSVKKKKQVKRKKAAGAAEVVSYPTRRSTRRRKIVLNDVQVADESNQNMAKVDGFAYAESLEPEENEPEAFTVSPLFEYNMSNEEEFRGDACKDVKNNDQAAGSKTLVPFGPRFIPPSGLNAIYSLQIYSSTWDDMRTHDNESSYAGKNPSWMVGAGKSGIVALWDCHRQNNTHDKEGINPILSWKAHGGRWIADARFLPKSRFTSLNDNNTNSVPSRLLTAANDGTICHWDLASTSVKTGAPKLLGQTSKSLHSSGIFSMDIRVKETSDIIIASGSKDKTIALSTVEHYGAAIWRSDFHSAKVGSVSLSAYGANTMILSASDDGFVAVHDPRMDGLRDSSNAVAVKIEDTHFKPHSAVWRPGSDNIFLTAGLDDVIKLWDSRNVASPIASFHGHVPGNGRKIKRIHRPVFITLPGMTNAPSESFILSGGEGSRSLSMFQLDNICENGSLHSVFSRGKLPQDTGDIGCLAVQNGNVAVAMEGGEVLLLSQKA</sequence>
<dbReference type="InterPro" id="IPR015943">
    <property type="entry name" value="WD40/YVTN_repeat-like_dom_sf"/>
</dbReference>
<comment type="similarity">
    <text evidence="1">Belongs to the WD repeat DDB2/WDR76 family.</text>
</comment>
<dbReference type="SUPFAM" id="SSF50978">
    <property type="entry name" value="WD40 repeat-like"/>
    <property type="match status" value="1"/>
</dbReference>
<comment type="caution">
    <text evidence="3">The sequence shown here is derived from an EMBL/GenBank/DDBJ whole genome shotgun (WGS) entry which is preliminary data.</text>
</comment>
<dbReference type="InterPro" id="IPR050853">
    <property type="entry name" value="WD_repeat_DNA-damage-binding"/>
</dbReference>
<dbReference type="PANTHER" id="PTHR14773">
    <property type="entry name" value="WD REPEAT-CONTAINING PROTEIN 76"/>
    <property type="match status" value="1"/>
</dbReference>
<gene>
    <name evidence="3" type="ORF">HJC23_001666</name>
</gene>
<evidence type="ECO:0000256" key="2">
    <source>
        <dbReference type="SAM" id="MobiDB-lite"/>
    </source>
</evidence>
<organism evidence="3 4">
    <name type="scientific">Cyclotella cryptica</name>
    <dbReference type="NCBI Taxonomy" id="29204"/>
    <lineage>
        <taxon>Eukaryota</taxon>
        <taxon>Sar</taxon>
        <taxon>Stramenopiles</taxon>
        <taxon>Ochrophyta</taxon>
        <taxon>Bacillariophyta</taxon>
        <taxon>Coscinodiscophyceae</taxon>
        <taxon>Thalassiosirophycidae</taxon>
        <taxon>Stephanodiscales</taxon>
        <taxon>Stephanodiscaceae</taxon>
        <taxon>Cyclotella</taxon>
    </lineage>
</organism>
<dbReference type="Proteomes" id="UP001516023">
    <property type="component" value="Unassembled WGS sequence"/>
</dbReference>
<feature type="region of interest" description="Disordered" evidence="2">
    <location>
        <begin position="63"/>
        <end position="146"/>
    </location>
</feature>
<evidence type="ECO:0000256" key="1">
    <source>
        <dbReference type="ARBA" id="ARBA00005434"/>
    </source>
</evidence>
<proteinExistence type="inferred from homology"/>
<evidence type="ECO:0008006" key="5">
    <source>
        <dbReference type="Google" id="ProtNLM"/>
    </source>
</evidence>
<dbReference type="AlphaFoldDB" id="A0ABD3QK23"/>